<dbReference type="PANTHER" id="PTHR30627">
    <property type="entry name" value="PEPTIDOGLYCAN D,D-TRANSPEPTIDASE"/>
    <property type="match status" value="1"/>
</dbReference>
<protein>
    <submittedName>
        <fullName evidence="7">Peptidoglycan glycosyltransferase</fullName>
    </submittedName>
</protein>
<organism evidence="7 8">
    <name type="scientific">Petrocella atlantisensis</name>
    <dbReference type="NCBI Taxonomy" id="2173034"/>
    <lineage>
        <taxon>Bacteria</taxon>
        <taxon>Bacillati</taxon>
        <taxon>Bacillota</taxon>
        <taxon>Clostridia</taxon>
        <taxon>Lachnospirales</taxon>
        <taxon>Vallitaleaceae</taxon>
        <taxon>Petrocella</taxon>
    </lineage>
</organism>
<feature type="domain" description="Penicillin-binding protein dimerisation" evidence="6">
    <location>
        <begin position="63"/>
        <end position="218"/>
    </location>
</feature>
<dbReference type="GO" id="GO:0071555">
    <property type="term" value="P:cell wall organization"/>
    <property type="evidence" value="ECO:0007669"/>
    <property type="project" value="TreeGrafter"/>
</dbReference>
<dbReference type="SUPFAM" id="SSF56519">
    <property type="entry name" value="Penicillin binding protein dimerisation domain"/>
    <property type="match status" value="1"/>
</dbReference>
<dbReference type="Proteomes" id="UP000279029">
    <property type="component" value="Chromosome"/>
</dbReference>
<dbReference type="RefSeq" id="WP_125135874.1">
    <property type="nucleotide sequence ID" value="NZ_LR130778.1"/>
</dbReference>
<name>A0A3P7NT21_9FIRM</name>
<evidence type="ECO:0000256" key="4">
    <source>
        <dbReference type="SAM" id="MobiDB-lite"/>
    </source>
</evidence>
<dbReference type="InterPro" id="IPR036138">
    <property type="entry name" value="PBP_dimer_sf"/>
</dbReference>
<feature type="region of interest" description="Disordered" evidence="4">
    <location>
        <begin position="612"/>
        <end position="654"/>
    </location>
</feature>
<reference evidence="7 8" key="1">
    <citation type="submission" date="2018-09" db="EMBL/GenBank/DDBJ databases">
        <authorList>
            <person name="Postec A."/>
        </authorList>
    </citation>
    <scope>NUCLEOTIDE SEQUENCE [LARGE SCALE GENOMIC DNA]</scope>
    <source>
        <strain evidence="7">70B-A</strain>
    </source>
</reference>
<dbReference type="InterPro" id="IPR001460">
    <property type="entry name" value="PCN-bd_Tpept"/>
</dbReference>
<evidence type="ECO:0000256" key="1">
    <source>
        <dbReference type="ARBA" id="ARBA00004370"/>
    </source>
</evidence>
<dbReference type="GO" id="GO:0016740">
    <property type="term" value="F:transferase activity"/>
    <property type="evidence" value="ECO:0007669"/>
    <property type="project" value="UniProtKB-KW"/>
</dbReference>
<dbReference type="InterPro" id="IPR005311">
    <property type="entry name" value="PBP_dimer"/>
</dbReference>
<dbReference type="Gene3D" id="3.90.1310.10">
    <property type="entry name" value="Penicillin-binding protein 2a (Domain 2)"/>
    <property type="match status" value="1"/>
</dbReference>
<dbReference type="SUPFAM" id="SSF56601">
    <property type="entry name" value="beta-lactamase/transpeptidase-like"/>
    <property type="match status" value="1"/>
</dbReference>
<gene>
    <name evidence="7" type="ORF">PATL70BA_0489</name>
</gene>
<dbReference type="GO" id="GO:0005886">
    <property type="term" value="C:plasma membrane"/>
    <property type="evidence" value="ECO:0007669"/>
    <property type="project" value="TreeGrafter"/>
</dbReference>
<evidence type="ECO:0000313" key="7">
    <source>
        <dbReference type="EMBL" id="VDN46344.1"/>
    </source>
</evidence>
<evidence type="ECO:0000256" key="3">
    <source>
        <dbReference type="ARBA" id="ARBA00023136"/>
    </source>
</evidence>
<dbReference type="Gene3D" id="3.40.710.10">
    <property type="entry name" value="DD-peptidase/beta-lactamase superfamily"/>
    <property type="match status" value="1"/>
</dbReference>
<evidence type="ECO:0000313" key="8">
    <source>
        <dbReference type="Proteomes" id="UP000279029"/>
    </source>
</evidence>
<dbReference type="KEGG" id="cbar:PATL70BA_0489"/>
<dbReference type="InterPro" id="IPR012338">
    <property type="entry name" value="Beta-lactam/transpept-like"/>
</dbReference>
<dbReference type="AlphaFoldDB" id="A0A3P7NT21"/>
<dbReference type="PANTHER" id="PTHR30627:SF1">
    <property type="entry name" value="PEPTIDOGLYCAN D,D-TRANSPEPTIDASE FTSI"/>
    <property type="match status" value="1"/>
</dbReference>
<keyword evidence="8" id="KW-1185">Reference proteome</keyword>
<comment type="subcellular location">
    <subcellularLocation>
        <location evidence="1">Membrane</location>
    </subcellularLocation>
</comment>
<dbReference type="EMBL" id="LR130778">
    <property type="protein sequence ID" value="VDN46344.1"/>
    <property type="molecule type" value="Genomic_DNA"/>
</dbReference>
<dbReference type="Pfam" id="PF00905">
    <property type="entry name" value="Transpeptidase"/>
    <property type="match status" value="1"/>
</dbReference>
<feature type="domain" description="Penicillin-binding protein transpeptidase" evidence="5">
    <location>
        <begin position="261"/>
        <end position="587"/>
    </location>
</feature>
<keyword evidence="3" id="KW-0472">Membrane</keyword>
<proteinExistence type="inferred from homology"/>
<comment type="similarity">
    <text evidence="2">Belongs to the transpeptidase family.</text>
</comment>
<sequence>MKKQRSIQYLMKSRSILLFIIFILLFIFLGYRIVYINIIDDQQYKQSVLAQQINNLTNTNNQIIPKRGSILDNKGIPLAESHKIYNVIFDPAVIIQHKQEIIDETLKLLGDTLADVTVEDLSKLLVDRKGSHYELIAKELTYIDIQPIEEALAKGLIKGVAFEEQYQRTYPYNTLASDVIGFLRSDGEGLWGIEKTYNTYLSGTIGRRFGSVDGQNRFNQEDIVATTGYNVELNLDFTIQTYIEEAISRFYETEEALSVRVVVMNPQNGKILGMASYPNFDLNNPYDMSHLLDEEVLNAMTTQEKSDFLNTLWRNGSISKSYEPGSTFKPFTFAMTLEEYILDPHEHNFLCNGYKVPYQGQAPIYCWKRTGHGDQTIYDALSNSCNVAFMDMGEAIGREFFYNYQRMFGFGAVTNIDLFGEESFRDLVYSYDQLNPVEIQTSAFGQGFQVTPIQLIAGFSSLINGGYLYEPQLMRRIVSEEGLLIVENKPKLQRKVISEEVSFETSTALRHVVDEGTGQGAKVEGYSIGGKTGTAEKGNRETKDYIVSFIGFSPVVSPEIITLVVVDDPVGVDVNSRYAARIFKDIMGNVLPYLRVTKEYEAEVPEVVVEPLDNPNEDAVEENNGEEIIEETTEETTEEAIEEAIEEDLETPND</sequence>
<dbReference type="Pfam" id="PF03717">
    <property type="entry name" value="PBP_dimer"/>
    <property type="match status" value="1"/>
</dbReference>
<evidence type="ECO:0000256" key="2">
    <source>
        <dbReference type="ARBA" id="ARBA00007171"/>
    </source>
</evidence>
<dbReference type="OrthoDB" id="9804124at2"/>
<accession>A0A3P7NT21</accession>
<dbReference type="GO" id="GO:0008658">
    <property type="term" value="F:penicillin binding"/>
    <property type="evidence" value="ECO:0007669"/>
    <property type="project" value="InterPro"/>
</dbReference>
<keyword evidence="7" id="KW-0808">Transferase</keyword>
<evidence type="ECO:0000259" key="5">
    <source>
        <dbReference type="Pfam" id="PF00905"/>
    </source>
</evidence>
<dbReference type="InterPro" id="IPR050515">
    <property type="entry name" value="Beta-lactam/transpept"/>
</dbReference>
<feature type="compositionally biased region" description="Acidic residues" evidence="4">
    <location>
        <begin position="615"/>
        <end position="654"/>
    </location>
</feature>
<evidence type="ECO:0000259" key="6">
    <source>
        <dbReference type="Pfam" id="PF03717"/>
    </source>
</evidence>